<feature type="signal peptide" evidence="2">
    <location>
        <begin position="1"/>
        <end position="16"/>
    </location>
</feature>
<evidence type="ECO:0000313" key="3">
    <source>
        <dbReference type="Proteomes" id="UP000095283"/>
    </source>
</evidence>
<keyword evidence="1" id="KW-0472">Membrane</keyword>
<evidence type="ECO:0000256" key="2">
    <source>
        <dbReference type="SAM" id="SignalP"/>
    </source>
</evidence>
<keyword evidence="2" id="KW-0732">Signal</keyword>
<dbReference type="Proteomes" id="UP000095283">
    <property type="component" value="Unplaced"/>
</dbReference>
<name>A0A1I7WTG6_HETBA</name>
<evidence type="ECO:0000313" key="4">
    <source>
        <dbReference type="WBParaSite" id="Hba_08471"/>
    </source>
</evidence>
<accession>A0A1I7WTG6</accession>
<protein>
    <submittedName>
        <fullName evidence="4">Uncharacterized protein</fullName>
    </submittedName>
</protein>
<proteinExistence type="predicted"/>
<reference evidence="4" key="1">
    <citation type="submission" date="2016-11" db="UniProtKB">
        <authorList>
            <consortium name="WormBaseParasite"/>
        </authorList>
    </citation>
    <scope>IDENTIFICATION</scope>
</reference>
<sequence length="154" mass="18327">MLRLVLVIVLLTTIFSRQINKCKDTDMNCAVWVSFNFRNINFPLLFPYLTMYLTTSYFSFLYIIIYYYICNIIGTMSTVMQPCAILIFPLFVRKKTCSYIENYLVIWLNFKLALTSRAFYNNVLGEYEEYITKMFNYDKVLPMNSGKQFLMIVN</sequence>
<feature type="chain" id="PRO_5009310787" evidence="2">
    <location>
        <begin position="17"/>
        <end position="154"/>
    </location>
</feature>
<keyword evidence="1" id="KW-0812">Transmembrane</keyword>
<feature type="transmembrane region" description="Helical" evidence="1">
    <location>
        <begin position="45"/>
        <end position="69"/>
    </location>
</feature>
<evidence type="ECO:0000256" key="1">
    <source>
        <dbReference type="SAM" id="Phobius"/>
    </source>
</evidence>
<dbReference type="AlphaFoldDB" id="A0A1I7WTG6"/>
<dbReference type="WBParaSite" id="Hba_08471">
    <property type="protein sequence ID" value="Hba_08471"/>
    <property type="gene ID" value="Hba_08471"/>
</dbReference>
<organism evidence="3 4">
    <name type="scientific">Heterorhabditis bacteriophora</name>
    <name type="common">Entomopathogenic nematode worm</name>
    <dbReference type="NCBI Taxonomy" id="37862"/>
    <lineage>
        <taxon>Eukaryota</taxon>
        <taxon>Metazoa</taxon>
        <taxon>Ecdysozoa</taxon>
        <taxon>Nematoda</taxon>
        <taxon>Chromadorea</taxon>
        <taxon>Rhabditida</taxon>
        <taxon>Rhabditina</taxon>
        <taxon>Rhabditomorpha</taxon>
        <taxon>Strongyloidea</taxon>
        <taxon>Heterorhabditidae</taxon>
        <taxon>Heterorhabditis</taxon>
    </lineage>
</organism>
<keyword evidence="3" id="KW-1185">Reference proteome</keyword>
<keyword evidence="1" id="KW-1133">Transmembrane helix</keyword>